<dbReference type="OrthoDB" id="9764164at2"/>
<keyword evidence="3" id="KW-1185">Reference proteome</keyword>
<evidence type="ECO:0000313" key="2">
    <source>
        <dbReference type="EMBL" id="GEO89053.1"/>
    </source>
</evidence>
<dbReference type="AlphaFoldDB" id="A0A512HUC6"/>
<feature type="region of interest" description="Disordered" evidence="1">
    <location>
        <begin position="1"/>
        <end position="32"/>
    </location>
</feature>
<dbReference type="Gene3D" id="3.40.50.1110">
    <property type="entry name" value="SGNH hydrolase"/>
    <property type="match status" value="1"/>
</dbReference>
<dbReference type="RefSeq" id="WP_146826784.1">
    <property type="nucleotide sequence ID" value="NZ_BAAAYQ010000001.1"/>
</dbReference>
<proteinExistence type="predicted"/>
<gene>
    <name evidence="2" type="ORF">AFL01nite_13800</name>
</gene>
<dbReference type="EMBL" id="BJZQ01000005">
    <property type="protein sequence ID" value="GEO89053.1"/>
    <property type="molecule type" value="Genomic_DNA"/>
</dbReference>
<comment type="caution">
    <text evidence="2">The sequence shown here is derived from an EMBL/GenBank/DDBJ whole genome shotgun (WGS) entry which is preliminary data.</text>
</comment>
<organism evidence="2 3">
    <name type="scientific">Aeromicrobium flavum</name>
    <dbReference type="NCBI Taxonomy" id="416568"/>
    <lineage>
        <taxon>Bacteria</taxon>
        <taxon>Bacillati</taxon>
        <taxon>Actinomycetota</taxon>
        <taxon>Actinomycetes</taxon>
        <taxon>Propionibacteriales</taxon>
        <taxon>Nocardioidaceae</taxon>
        <taxon>Aeromicrobium</taxon>
    </lineage>
</organism>
<sequence>MPARQPLPRELQIRDAPRRPEPDPTLGISVPTAAASGPARHRLVTVGDSLTQGFMSGAIHRTDLSWPAIVAFELGLSARDFTYPMYEWPTGPGGLPVDLERLAREVERRFGSRIDLLETVRAAPWLRSHMDAIEDYWERGHGSRRPEDGRPFHNTAVYGWDVLDPLVTTQARVEERLATRPGDDFLDQLVEHHPARAARPVLHRAAGGDSDRTVLDSVAELAADGGIETLVVVLGSNNALGSVISLEIAWTPASYATMTLAQRRDARGGSSLWRPSAFRADWADLVARLRTIPAQHVVVATVPSVTIAPIARGTHEKVRPDSRYFPFYTRPWITDEDFDPRYDPHLREDDVRAIDSAIDSYNETIIDSVRAAREAGLDWLLFDLGGLLDRLAERRYVDSPWARPAWWDQYELPAALRRLDPVPTTRFFRAGPDGRTEGGLFSLDGVHPTTIGYGILAQEVIRVLRLAGVAFADRHGDPRADPVEVDFERLLRADTLVSDPPASITSSLGLLGWLDDSLDWVTRFLPSVGPRR</sequence>
<dbReference type="InterPro" id="IPR036514">
    <property type="entry name" value="SGNH_hydro_sf"/>
</dbReference>
<evidence type="ECO:0000313" key="3">
    <source>
        <dbReference type="Proteomes" id="UP000321769"/>
    </source>
</evidence>
<name>A0A512HUC6_9ACTN</name>
<dbReference type="Proteomes" id="UP000321769">
    <property type="component" value="Unassembled WGS sequence"/>
</dbReference>
<feature type="compositionally biased region" description="Basic and acidic residues" evidence="1">
    <location>
        <begin position="11"/>
        <end position="22"/>
    </location>
</feature>
<accession>A0A512HUC6</accession>
<reference evidence="2 3" key="1">
    <citation type="submission" date="2019-07" db="EMBL/GenBank/DDBJ databases">
        <title>Whole genome shotgun sequence of Aeromicrobium flavum NBRC 107625.</title>
        <authorList>
            <person name="Hosoyama A."/>
            <person name="Uohara A."/>
            <person name="Ohji S."/>
            <person name="Ichikawa N."/>
        </authorList>
    </citation>
    <scope>NUCLEOTIDE SEQUENCE [LARGE SCALE GENOMIC DNA]</scope>
    <source>
        <strain evidence="2 3">NBRC 107625</strain>
    </source>
</reference>
<evidence type="ECO:0000256" key="1">
    <source>
        <dbReference type="SAM" id="MobiDB-lite"/>
    </source>
</evidence>
<protein>
    <submittedName>
        <fullName evidence="2">Uncharacterized protein</fullName>
    </submittedName>
</protein>
<dbReference type="SUPFAM" id="SSF52266">
    <property type="entry name" value="SGNH hydrolase"/>
    <property type="match status" value="1"/>
</dbReference>